<dbReference type="Proteomes" id="UP000887116">
    <property type="component" value="Unassembled WGS sequence"/>
</dbReference>
<name>A0A8X6LH21_TRICU</name>
<accession>A0A8X6LH21</accession>
<dbReference type="OrthoDB" id="6425147at2759"/>
<dbReference type="EMBL" id="BMAO01026550">
    <property type="protein sequence ID" value="GFR10556.1"/>
    <property type="molecule type" value="Genomic_DNA"/>
</dbReference>
<organism evidence="1 2">
    <name type="scientific">Trichonephila clavata</name>
    <name type="common">Joro spider</name>
    <name type="synonym">Nephila clavata</name>
    <dbReference type="NCBI Taxonomy" id="2740835"/>
    <lineage>
        <taxon>Eukaryota</taxon>
        <taxon>Metazoa</taxon>
        <taxon>Ecdysozoa</taxon>
        <taxon>Arthropoda</taxon>
        <taxon>Chelicerata</taxon>
        <taxon>Arachnida</taxon>
        <taxon>Araneae</taxon>
        <taxon>Araneomorphae</taxon>
        <taxon>Entelegynae</taxon>
        <taxon>Araneoidea</taxon>
        <taxon>Nephilidae</taxon>
        <taxon>Trichonephila</taxon>
    </lineage>
</organism>
<evidence type="ECO:0000313" key="2">
    <source>
        <dbReference type="Proteomes" id="UP000887116"/>
    </source>
</evidence>
<protein>
    <submittedName>
        <fullName evidence="1">Uncharacterized protein</fullName>
    </submittedName>
</protein>
<evidence type="ECO:0000313" key="1">
    <source>
        <dbReference type="EMBL" id="GFR10556.1"/>
    </source>
</evidence>
<comment type="caution">
    <text evidence="1">The sequence shown here is derived from an EMBL/GenBank/DDBJ whole genome shotgun (WGS) entry which is preliminary data.</text>
</comment>
<reference evidence="1" key="1">
    <citation type="submission" date="2020-07" db="EMBL/GenBank/DDBJ databases">
        <title>Multicomponent nature underlies the extraordinary mechanical properties of spider dragline silk.</title>
        <authorList>
            <person name="Kono N."/>
            <person name="Nakamura H."/>
            <person name="Mori M."/>
            <person name="Yoshida Y."/>
            <person name="Ohtoshi R."/>
            <person name="Malay A.D."/>
            <person name="Moran D.A.P."/>
            <person name="Tomita M."/>
            <person name="Numata K."/>
            <person name="Arakawa K."/>
        </authorList>
    </citation>
    <scope>NUCLEOTIDE SEQUENCE</scope>
</reference>
<dbReference type="AlphaFoldDB" id="A0A8X6LH21"/>
<keyword evidence="2" id="KW-1185">Reference proteome</keyword>
<sequence length="93" mass="10175">MEDAEHRGSIEIRGGGGILSYNSLVSVVSEEVFDPLLASRPLVHTARVTAVKAILSTPSEYPEEKPVLGKRSVSRQLLKAVNRNRCRASQELC</sequence>
<proteinExistence type="predicted"/>
<gene>
    <name evidence="1" type="ORF">TNCT_541561</name>
</gene>